<dbReference type="PIR" id="E98026">
    <property type="entry name" value="E98026"/>
</dbReference>
<evidence type="ECO:0000256" key="3">
    <source>
        <dbReference type="ARBA" id="ARBA00022840"/>
    </source>
</evidence>
<dbReference type="PANTHER" id="PTHR42939">
    <property type="entry name" value="ABC TRANSPORTER ATP-BINDING PROTEIN ALBC-RELATED"/>
    <property type="match status" value="1"/>
</dbReference>
<dbReference type="HOGENOM" id="CLU_000604_1_2_9"/>
<dbReference type="CDD" id="cd03230">
    <property type="entry name" value="ABC_DR_subfamily_A"/>
    <property type="match status" value="1"/>
</dbReference>
<protein>
    <recommendedName>
        <fullName evidence="4">ABC transporter domain-containing protein</fullName>
    </recommendedName>
</protein>
<dbReference type="SMART" id="SM00382">
    <property type="entry name" value="AAA"/>
    <property type="match status" value="1"/>
</dbReference>
<dbReference type="GO" id="GO:0005524">
    <property type="term" value="F:ATP binding"/>
    <property type="evidence" value="ECO:0007669"/>
    <property type="project" value="UniProtKB-KW"/>
</dbReference>
<dbReference type="InterPro" id="IPR017871">
    <property type="entry name" value="ABC_transporter-like_CS"/>
</dbReference>
<evidence type="ECO:0000256" key="2">
    <source>
        <dbReference type="ARBA" id="ARBA00022741"/>
    </source>
</evidence>
<sequence length="268" mass="29816">MYQSASIIVCNIDKDRSHPMIEFQNVSKLYGDKEALSNLNLQIENGEIMGLIGHNGAGKSTTIKSLVSIISPSSGRILVNGQELSENRLAIKRKIGYVADSPDLFLRLTANEFWELIASSYDLTSSDLETSLARLLNVFDFAENRYQVIETLSHGMRQKVFVIGALLSDPDIWVLDEPLTGLDPQAAFDLKQMMKEHAQKGKTVLFSTHVLEVAEQVCDRIAILKKGHLIYCGSVEDLRKDYPDQSLESIYLSLAGRKEEVADASQGH</sequence>
<evidence type="ECO:0000313" key="5">
    <source>
        <dbReference type="EMBL" id="AAL00042.1"/>
    </source>
</evidence>
<keyword evidence="6" id="KW-1185">Reference proteome</keyword>
<keyword evidence="2" id="KW-0547">Nucleotide-binding</keyword>
<keyword evidence="3" id="KW-0067">ATP-binding</keyword>
<dbReference type="eggNOG" id="COG1131">
    <property type="taxonomic scope" value="Bacteria"/>
</dbReference>
<dbReference type="KEGG" id="spr:spr1238"/>
<dbReference type="PANTHER" id="PTHR42939:SF1">
    <property type="entry name" value="ABC TRANSPORTER ATP-BINDING PROTEIN ALBC-RELATED"/>
    <property type="match status" value="1"/>
</dbReference>
<dbReference type="Gene3D" id="3.40.50.300">
    <property type="entry name" value="P-loop containing nucleotide triphosphate hydrolases"/>
    <property type="match status" value="1"/>
</dbReference>
<dbReference type="AlphaFoldDB" id="Q8DPC9"/>
<dbReference type="GO" id="GO:0016887">
    <property type="term" value="F:ATP hydrolysis activity"/>
    <property type="evidence" value="ECO:0007669"/>
    <property type="project" value="InterPro"/>
</dbReference>
<dbReference type="InterPro" id="IPR003593">
    <property type="entry name" value="AAA+_ATPase"/>
</dbReference>
<dbReference type="PROSITE" id="PS50893">
    <property type="entry name" value="ABC_TRANSPORTER_2"/>
    <property type="match status" value="1"/>
</dbReference>
<dbReference type="InterPro" id="IPR051782">
    <property type="entry name" value="ABC_Transporter_VariousFunc"/>
</dbReference>
<evidence type="ECO:0000256" key="1">
    <source>
        <dbReference type="ARBA" id="ARBA00022448"/>
    </source>
</evidence>
<dbReference type="Pfam" id="PF00005">
    <property type="entry name" value="ABC_tran"/>
    <property type="match status" value="1"/>
</dbReference>
<evidence type="ECO:0000259" key="4">
    <source>
        <dbReference type="PROSITE" id="PS50893"/>
    </source>
</evidence>
<dbReference type="EMBL" id="AE007317">
    <property type="protein sequence ID" value="AAL00042.1"/>
    <property type="molecule type" value="Genomic_DNA"/>
</dbReference>
<reference evidence="5 6" key="1">
    <citation type="journal article" date="2001" name="J. Bacteriol.">
        <title>Genome of the bacterium Streptococcus pneumoniae strain R6.</title>
        <authorList>
            <person name="Hoskins J.A."/>
            <person name="Alborn W.Jr."/>
            <person name="Arnold J."/>
            <person name="Blaszczak L."/>
            <person name="Burgett S."/>
            <person name="DeHoff B.S."/>
            <person name="Estrem S."/>
            <person name="Fritz L."/>
            <person name="Fu D.-J."/>
            <person name="Fuller W."/>
            <person name="Geringer C."/>
            <person name="Gilmour R."/>
            <person name="Glass J.S."/>
            <person name="Khoja H."/>
            <person name="Kraft A."/>
            <person name="LaGace R."/>
            <person name="LeBlanc D.J."/>
            <person name="Lee L.N."/>
            <person name="Lefkowitz E.J."/>
            <person name="Lu J."/>
            <person name="Matsushima P."/>
            <person name="McAhren S."/>
            <person name="McHenney M."/>
            <person name="McLeaster K."/>
            <person name="Mundy C."/>
            <person name="Nicas T.I."/>
            <person name="Norris F.H."/>
            <person name="O'Gara M."/>
            <person name="Peery R."/>
            <person name="Robertson G.T."/>
            <person name="Rockey P."/>
            <person name="Sun P.-M."/>
            <person name="Winkler M.E."/>
            <person name="Yang Y."/>
            <person name="Young-Bellido M."/>
            <person name="Zhao G."/>
            <person name="Zook C."/>
            <person name="Baltz R.H."/>
            <person name="Jaskunas S.Richard."/>
            <person name="Rosteck P.R.Jr."/>
            <person name="Skatrud P.L."/>
            <person name="Glass J.I."/>
        </authorList>
    </citation>
    <scope>NUCLEOTIDE SEQUENCE [LARGE SCALE GENOMIC DNA]</scope>
    <source>
        <strain evidence="6">ATCC BAA-255 / R6</strain>
    </source>
</reference>
<dbReference type="STRING" id="171101.spr1238"/>
<dbReference type="InterPro" id="IPR003439">
    <property type="entry name" value="ABC_transporter-like_ATP-bd"/>
</dbReference>
<organism evidence="5 6">
    <name type="scientific">Streptococcus pneumoniae (strain ATCC BAA-255 / R6)</name>
    <dbReference type="NCBI Taxonomy" id="171101"/>
    <lineage>
        <taxon>Bacteria</taxon>
        <taxon>Bacillati</taxon>
        <taxon>Bacillota</taxon>
        <taxon>Bacilli</taxon>
        <taxon>Lactobacillales</taxon>
        <taxon>Streptococcaceae</taxon>
        <taxon>Streptococcus</taxon>
    </lineage>
</organism>
<dbReference type="PATRIC" id="fig|171101.6.peg.1344"/>
<proteinExistence type="predicted"/>
<dbReference type="SUPFAM" id="SSF52540">
    <property type="entry name" value="P-loop containing nucleoside triphosphate hydrolases"/>
    <property type="match status" value="1"/>
</dbReference>
<dbReference type="PROSITE" id="PS00211">
    <property type="entry name" value="ABC_TRANSPORTER_1"/>
    <property type="match status" value="1"/>
</dbReference>
<feature type="domain" description="ABC transporter" evidence="4">
    <location>
        <begin position="21"/>
        <end position="251"/>
    </location>
</feature>
<evidence type="ECO:0000313" key="6">
    <source>
        <dbReference type="Proteomes" id="UP000000586"/>
    </source>
</evidence>
<name>Q8DPC9_STRR6</name>
<gene>
    <name evidence="5" type="primary">ABC-NBD</name>
    <name evidence="5" type="ordered locus">spr1238</name>
</gene>
<dbReference type="Proteomes" id="UP000000586">
    <property type="component" value="Chromosome"/>
</dbReference>
<dbReference type="InterPro" id="IPR027417">
    <property type="entry name" value="P-loop_NTPase"/>
</dbReference>
<accession>Q8DPC9</accession>
<keyword evidence="1" id="KW-0813">Transport</keyword>